<dbReference type="AlphaFoldDB" id="A0A1G7PVR7"/>
<dbReference type="CDD" id="cd01745">
    <property type="entry name" value="GATase1_2"/>
    <property type="match status" value="1"/>
</dbReference>
<dbReference type="PANTHER" id="PTHR43235:SF1">
    <property type="entry name" value="GLUTAMINE AMIDOTRANSFERASE PB2B2.05-RELATED"/>
    <property type="match status" value="1"/>
</dbReference>
<keyword evidence="1" id="KW-0808">Transferase</keyword>
<dbReference type="Proteomes" id="UP000199708">
    <property type="component" value="Unassembled WGS sequence"/>
</dbReference>
<keyword evidence="2" id="KW-1185">Reference proteome</keyword>
<name>A0A1G7PVR7_9LACT</name>
<evidence type="ECO:0000313" key="1">
    <source>
        <dbReference type="EMBL" id="SDF89470.1"/>
    </source>
</evidence>
<accession>A0A1G7PVR7</accession>
<dbReference type="GO" id="GO:0033969">
    <property type="term" value="F:gamma-glutamyl-gamma-aminobutyrate hydrolase activity"/>
    <property type="evidence" value="ECO:0007669"/>
    <property type="project" value="TreeGrafter"/>
</dbReference>
<dbReference type="RefSeq" id="WP_090289056.1">
    <property type="nucleotide sequence ID" value="NZ_FNCK01000001.1"/>
</dbReference>
<dbReference type="PANTHER" id="PTHR43235">
    <property type="entry name" value="GLUTAMINE AMIDOTRANSFERASE PB2B2.05-RELATED"/>
    <property type="match status" value="1"/>
</dbReference>
<dbReference type="InterPro" id="IPR044668">
    <property type="entry name" value="PuuD-like"/>
</dbReference>
<evidence type="ECO:0000313" key="2">
    <source>
        <dbReference type="Proteomes" id="UP000199708"/>
    </source>
</evidence>
<keyword evidence="1" id="KW-0315">Glutamine amidotransferase</keyword>
<dbReference type="EMBL" id="FNCK01000001">
    <property type="protein sequence ID" value="SDF89470.1"/>
    <property type="molecule type" value="Genomic_DNA"/>
</dbReference>
<dbReference type="Gene3D" id="3.40.50.880">
    <property type="match status" value="1"/>
</dbReference>
<dbReference type="STRING" id="120956.SAMN05421791_101364"/>
<proteinExistence type="predicted"/>
<dbReference type="OrthoDB" id="9813383at2"/>
<dbReference type="PROSITE" id="PS51273">
    <property type="entry name" value="GATASE_TYPE_1"/>
    <property type="match status" value="1"/>
</dbReference>
<dbReference type="Pfam" id="PF07722">
    <property type="entry name" value="Peptidase_C26"/>
    <property type="match status" value="1"/>
</dbReference>
<protein>
    <submittedName>
        <fullName evidence="1">Putative glutamine amidotransferase</fullName>
    </submittedName>
</protein>
<dbReference type="SUPFAM" id="SSF52317">
    <property type="entry name" value="Class I glutamine amidotransferase-like"/>
    <property type="match status" value="1"/>
</dbReference>
<gene>
    <name evidence="1" type="ORF">SAMN05421791_101364</name>
</gene>
<organism evidence="1 2">
    <name type="scientific">Facklamia miroungae</name>
    <dbReference type="NCBI Taxonomy" id="120956"/>
    <lineage>
        <taxon>Bacteria</taxon>
        <taxon>Bacillati</taxon>
        <taxon>Bacillota</taxon>
        <taxon>Bacilli</taxon>
        <taxon>Lactobacillales</taxon>
        <taxon>Aerococcaceae</taxon>
        <taxon>Facklamia</taxon>
    </lineage>
</organism>
<sequence length="243" mass="27219">MQPIIAITGSITPIQNDPNYAAFDATYTPHFFVEAVIEAGGIPIILPINNNYPVEAILNKVDGLLLTGGHDVDPRFYQEEPHVKIGSLNLDRDHHELKLIKHFMQAGKPMLGVCRGMQLINILQGGSLYQDLSLYPDWAIQHVQKSELDRVTHRVKIDPNSRLGQWMGTGDYVNSLHHQAIKDLGQDLKAIAWSGDQLIEAIESTNPAVDLLAVQWHPELTHQNQESSRAIFKDLVERASNKK</sequence>
<reference evidence="1 2" key="1">
    <citation type="submission" date="2016-10" db="EMBL/GenBank/DDBJ databases">
        <authorList>
            <person name="de Groot N.N."/>
        </authorList>
    </citation>
    <scope>NUCLEOTIDE SEQUENCE [LARGE SCALE GENOMIC DNA]</scope>
    <source>
        <strain evidence="1 2">ATCC BAA-466</strain>
    </source>
</reference>
<dbReference type="GO" id="GO:0006598">
    <property type="term" value="P:polyamine catabolic process"/>
    <property type="evidence" value="ECO:0007669"/>
    <property type="project" value="TreeGrafter"/>
</dbReference>
<dbReference type="GO" id="GO:0005829">
    <property type="term" value="C:cytosol"/>
    <property type="evidence" value="ECO:0007669"/>
    <property type="project" value="TreeGrafter"/>
</dbReference>
<dbReference type="InterPro" id="IPR011697">
    <property type="entry name" value="Peptidase_C26"/>
</dbReference>
<dbReference type="GO" id="GO:0016740">
    <property type="term" value="F:transferase activity"/>
    <property type="evidence" value="ECO:0007669"/>
    <property type="project" value="UniProtKB-KW"/>
</dbReference>
<dbReference type="InterPro" id="IPR029062">
    <property type="entry name" value="Class_I_gatase-like"/>
</dbReference>